<dbReference type="STRING" id="84521.SAMN04487994_102028"/>
<dbReference type="EMBL" id="PNHE01000011">
    <property type="protein sequence ID" value="PMC58567.1"/>
    <property type="molecule type" value="Genomic_DNA"/>
</dbReference>
<reference evidence="2 3" key="1">
    <citation type="submission" date="2017-09" db="EMBL/GenBank/DDBJ databases">
        <title>Bacterial strain isolated from the female urinary microbiota.</title>
        <authorList>
            <person name="Thomas-White K."/>
            <person name="Kumar N."/>
            <person name="Forster S."/>
            <person name="Putonti C."/>
            <person name="Lawley T."/>
            <person name="Wolfe A.J."/>
        </authorList>
    </citation>
    <scope>NUCLEOTIDE SEQUENCE [LARGE SCALE GENOMIC DNA]</scope>
    <source>
        <strain evidence="2 3">UMB0852</strain>
    </source>
</reference>
<protein>
    <recommendedName>
        <fullName evidence="1">Knr4/Smi1-like domain-containing protein</fullName>
    </recommendedName>
</protein>
<dbReference type="OrthoDB" id="1944463at2"/>
<dbReference type="InterPro" id="IPR018958">
    <property type="entry name" value="Knr4/Smi1-like_dom"/>
</dbReference>
<comment type="caution">
    <text evidence="2">The sequence shown here is derived from an EMBL/GenBank/DDBJ whole genome shotgun (WGS) entry which is preliminary data.</text>
</comment>
<keyword evidence="3" id="KW-1185">Reference proteome</keyword>
<evidence type="ECO:0000313" key="3">
    <source>
        <dbReference type="Proteomes" id="UP000235682"/>
    </source>
</evidence>
<evidence type="ECO:0000259" key="1">
    <source>
        <dbReference type="SMART" id="SM00860"/>
    </source>
</evidence>
<dbReference type="SUPFAM" id="SSF160631">
    <property type="entry name" value="SMI1/KNR4-like"/>
    <property type="match status" value="1"/>
</dbReference>
<dbReference type="SMART" id="SM00860">
    <property type="entry name" value="SMI1_KNR4"/>
    <property type="match status" value="1"/>
</dbReference>
<gene>
    <name evidence="2" type="ORF">CJ205_03870</name>
</gene>
<dbReference type="InterPro" id="IPR037883">
    <property type="entry name" value="Knr4/Smi1-like_sf"/>
</dbReference>
<proteinExistence type="predicted"/>
<feature type="domain" description="Knr4/Smi1-like" evidence="1">
    <location>
        <begin position="25"/>
        <end position="150"/>
    </location>
</feature>
<name>A0A2N6SNB4_9LACT</name>
<accession>A0A2N6SNB4</accession>
<dbReference type="RefSeq" id="WP_102227458.1">
    <property type="nucleotide sequence ID" value="NZ_PNFY01000005.1"/>
</dbReference>
<dbReference type="AlphaFoldDB" id="A0A2N6SNB4"/>
<organism evidence="2 3">
    <name type="scientific">Dolosicoccus paucivorans</name>
    <dbReference type="NCBI Taxonomy" id="84521"/>
    <lineage>
        <taxon>Bacteria</taxon>
        <taxon>Bacillati</taxon>
        <taxon>Bacillota</taxon>
        <taxon>Bacilli</taxon>
        <taxon>Lactobacillales</taxon>
        <taxon>Aerococcaceae</taxon>
        <taxon>Dolosicoccus</taxon>
    </lineage>
</organism>
<sequence>MNPLEKAFQLIKEHPDLWSKDYSEPATEESIKLAEELIGRQFPEEYRDFLHTFGDLEFGGNQIKGIWKNQLDGGGESNVVSMYLEYREENYIPEYLVPIYSLGDGEEYCLNYNQLNRNGDPKITAYVPSPEEDYYPHEVLYDSFSECLLDLVDNAINGDLDW</sequence>
<evidence type="ECO:0000313" key="2">
    <source>
        <dbReference type="EMBL" id="PMC58567.1"/>
    </source>
</evidence>
<dbReference type="Gene3D" id="3.40.1580.10">
    <property type="entry name" value="SMI1/KNR4-like"/>
    <property type="match status" value="1"/>
</dbReference>
<dbReference type="Pfam" id="PF14567">
    <property type="entry name" value="SUKH_5"/>
    <property type="match status" value="1"/>
</dbReference>
<dbReference type="Proteomes" id="UP000235682">
    <property type="component" value="Unassembled WGS sequence"/>
</dbReference>